<dbReference type="InterPro" id="IPR011050">
    <property type="entry name" value="Pectin_lyase_fold/virulence"/>
</dbReference>
<accession>S6AXC1</accession>
<dbReference type="EMBL" id="AP013068">
    <property type="protein sequence ID" value="BAN51063.1"/>
    <property type="molecule type" value="Genomic_DNA"/>
</dbReference>
<dbReference type="KEGG" id="pre:PCA10_53310"/>
<dbReference type="SUPFAM" id="SSF51126">
    <property type="entry name" value="Pectin lyase-like"/>
    <property type="match status" value="1"/>
</dbReference>
<sequence>MDTRSPLNQCIALTLAGILFLDPIVTVAAELAVDRAAGGNTQLGQAGNGVPIVNIATPNGSGLSHNKFRDYNVGQQGLILNNATNKTQATQLGGIIVGNSNLQGRAASTILNEVTGGTRSQLKGYTEVAGQSARVIVANPHGITCDGCGFINTPRATLTTGKPVVEGGRLQRFEVDGGDIAIEGAGLNAGNIDQFELITRSARLNAELHARNLTVVTGRNDVQADSLAATPRAADGSAKPELAIDSSALGGMYAGAIRLVGTEAGVGVKLAGDMAASAGDIHIDANGRLTLAQTSARGDLQVNAQSAELTGKTYAGGGANITTREDLTNRQSLAAREGVRLDSGGLLSNQGVIEAGVNPDNSRNAASDLQVQARDLRNSGSLVAGRNLELSASQTLDNRGGTLSAQGQAKVAAAKLDNRGGRVLAKGDLELAAGELNNGEAGLVASTGKLEAKLGHLDNRGGELSSQTSANLQADSLDNRGGKLGASRQVQVTAGTLDNRSGQLTSGSTLDLQAGLVDNRDAGRIASDGKLSASVTALDQGNGGQLYSNSGLGLDLNGGKLDNRGGLLNAPGQLLLKNLGEVDNRGGEISSRQAFTLAARSLDNSGGKLLSAQALTLRIDRALNNLKGLISASALDARSTSLNNASGLLSSAGNLLLNVTGDAGNRGGEISAGGAIGLSAASLDNQGGDLLGDGGLELSLAGALNNQGGTLGSGKQLNLQAGSLDNRQGSLVADGALNARVSGLLDNQDRGSLLAKGGLAVRADRLDNRGGELGSQGRVELAGSQLDNRAGLISAGGPLVLAVEHLDNRQQGRITSAASLDYQGQRLDNQGGLVTSAGALSLKAEDVNNAQGRIASQHNLTATLGRLAQQGGELVAQGDLQLQAASLDNRQGGLVGSTKALKLAVGDVDNRGGELSSQTSVSLTGQRLDNSGGKVLAGSSLALAVARVINQAKGLVFGRQSTIVNASHLDNSGGTLAGATSLVIALTPRDAELDGTLVNRQGLLSSEGSLDLSAGHVDNQGGMLSSAADLNLTARGQLDNQGGVIVSDGALKLASAGLDNSLSGSLSAKGNLQLDTGALDNSQGGRLTAAGRLQLIAGLVDNSAKGRIASGQALSARVTGLDQHDGGELFSRADLQLDLQHGLLNNSAGGLINSPGQLLLQNLGQVQNRGGEISSQQGFTLAAQQLDNSGGKLLSNQALVVRIAQALDNARGELSANGLDLRAGSLDNREGRINSLGSSTIAVVGHFDNRGGALSANGPLDLAVATLDNRAGEIVGRGDVQARVGSLDQRGGLLIALGSLALDGQRLDNSANGLVSATRDLVLKVDEIDNRGGEISSQESVQLTGQQLDNSDQGRLLAGTRLGLAVAQVINRTRGLISGNSAVTLRATSLDNSGGRLLSQQDVDIALEQALTNTQGLINSEGRLDLSVGQLDNRSGRLSSAGAMTLASRGELNNDAGQLLTDGRLVLASASLSNREGVLSAKGAAQLTTGRLDNSQGQLIGADTLALQAGELINNAGRIGSNRALTASASRLEQRAGQLFSDTDLSLDLQGGDLDNRQGLINAPGQLLLKNLGNLDNQGGEISSQQAFTLAARSVDNASGKLLSAQALTLRIEQALANLKGLIAGSRLDVRASSLANGGGTLTSRGDTRVDTTGDLVNDDQGLINAAQRLTLNAGNLDNRGGSLLAGTALELQAQAIDNRDQGLINSQGTLDLQAGTLDSSDDGEVSAKGSMLLGLDRLIQRQGRLIGASGINLDLKGGDLDNQGGLILTQGPLSISRLRDLANQAGEISSSQGFSLSLRNLDNSGGRLISSGQLGLSGVALNNQGGLLSGWQGLAVSGQSLDNRNLGTLSSRSGDLSVTLTGGLLNSGEGAIASQGRLDVKAASLDNSGKGILSSGGDQQLDIATVLNNGAGGLIDSAAALDLKAANLNNAGGSLQAERVLDLRTTDLDNGGGSIAGNGAINLNLLGTFGNANGQLASAGPLVLQAIQIDNQAGQIASRSLLTLLTGGLDNRNRGTLAANGALLLTATGALQNDNDGLIYSRDAGIRINAANLGNAQGTIQAQGELDIDTGTFSNQGGRILSQAGNLTINAGNLDNRGGTLASLQGWVKARLGGWLDNSATAGTAGVVQGRSLELDATAIRNQGGHLSAIGGDAVLRTGDLANDQGGLYAKGLLKITGNNLNNAGQIAAQAVDFSLAGALNNQRGIIESDTTLLLAAASLDNRGGQLRGLGTTGRSQLTVRGLLDNRDGTLEIASSDFGLTAASFQNEAGRLLHVGRGVFDLTLPSVVNAGGSIVTRGGLTLNAGSWTNSSIIQAGRLTVNVGEFHQTASGQLLASDAFSGIGGSWTNDGLIASDGRLDLRLSGTYSGEGSVSSLDDLTLDAARLLLPTAGRITGGGDTRIRVGGPLDNHGVMTSASGLILEAARLNNHGTLGSAGTLRLVAANLLNQDGLIFSGGDMALRVGSFTNRYADVYSLGDIDIAADDAGGQASLLSNQSGTLESVGAFSLRAALIENRRDILTYSDGGLYTAKIEENFCVEPGVDCSGRSNTWFRITTRSKLEVTDASAAAVINAGQGLTITGGTLRNESSLISAGGDIAMTLDALDNKGVEVGETETSRVYRLTRMDRRYQLAYVAQAEAFTARYWLESPNYDAGNTAAIAPAISLFLSGEFDGEVHRLASTTQLSSGDQRYASIIQAGGNVSISARDHINNGVVRTHQTYVSGGNKVGGTASGGTGAITDFTLNAQLPPDLAQQQVNPLTLPGFSIPTGQNGLFRLSGAAGSDVDASQADQGPQSWEMAGGSIGATQRERDLSDTQARQVQTAGQGPARLGSGQLELGSRVRVEGTDAGAIRVDAGGAPDTSPLPNRTGVPGDPTQGGAIAEGPGGITSPQSQVVDRVQGLPAERAPSRSHRYLIETNPELTNLRQFLSSDYLLGELGYDPDQAQKRLGDGLYEQRLVREAIAARTGQRYLEGLTSDEAMFRYLMDNALASKERLGLSVGVSLSAAQVAALTHDIVWLEEHEVNGEKVLVPVLYLAQAEGRLAPNGALIQGRDVALISGGELDNQGTLRASNNLSASGGNLVNSGLIEAGNRLDLLATDSIRNAQGGIIAGRDVSAIALTGDIVNERSVTTHQAATQSGSQSERRDFVDTASRIEAANDLSLSAGRDLANIGGMLGAGGNASLSAGRDLIIGSATEAHSTNVDAGKARWSDTSITQHGSDVQVGGNLEIEAGRDLAVIASRVGADGDLDLAAGRDLDISSAANESHYESHYKSGGKKLDIEQSLVRQQGSVLEAGGDLSVIAGGDLSVTSSRLQAGDEAFLYAGNDLSLLAEQDSDYSLYDKQKKGSFGSSQTQRDEVTDIRHVGSSISAGGDITLVSEGDQRYQKARLESGGDLTLDSGGEIAFEAVKDLHQESHEKSKGDLAWTSAKGQGTTDETLRQSELVAQGEIAIKAVDGLKIDLKQIDQKTVSQTIDAMVQADPNLAWLKQMEERGDVDWQRVQEIHDSFKYSHSGLGVGAAIAIAILVAAATYGAASGLVGTAASATAGSGSAMSAGLATSTTTAAGITTTTSVAAGWGNVMAATALSSAAGTGASSFVSNKGDLGKTWADMTSEDSLKSYATAALIAGFAVGVTDGWGREITSEGNYKLIDYGERFKAYSANTALKLALSSDNKEAWLSIAATGALMELYQYSVGRDPDANSGVDRPEGSAFDASPGYVPKISVDGIAKEGKNIGLNLPLDDIACSKFYSVCHGTAISNLLNEVPGFNSFATIHDQWMISLEAAKGADMSVFENIGSMPPAIIVNYGAIYDKYRALLESTRRLSDDD</sequence>
<dbReference type="Pfam" id="PF05594">
    <property type="entry name" value="Fil_haemagg"/>
    <property type="match status" value="25"/>
</dbReference>
<evidence type="ECO:0000313" key="4">
    <source>
        <dbReference type="Proteomes" id="UP000015503"/>
    </source>
</evidence>
<dbReference type="InterPro" id="IPR025157">
    <property type="entry name" value="Hemagglutinin_rpt"/>
</dbReference>
<feature type="compositionally biased region" description="Polar residues" evidence="1">
    <location>
        <begin position="2814"/>
        <end position="2824"/>
    </location>
</feature>
<dbReference type="Pfam" id="PF05860">
    <property type="entry name" value="TPS"/>
    <property type="match status" value="1"/>
</dbReference>
<dbReference type="InterPro" id="IPR010069">
    <property type="entry name" value="CdiA_FHA1_rpt"/>
</dbReference>
<evidence type="ECO:0000313" key="3">
    <source>
        <dbReference type="EMBL" id="BAN51063.1"/>
    </source>
</evidence>
<protein>
    <submittedName>
        <fullName evidence="3">Putative hemolysin</fullName>
    </submittedName>
</protein>
<gene>
    <name evidence="3" type="ORF">PCA10_53310</name>
</gene>
<organism evidence="3 4">
    <name type="scientific">Metapseudomonas resinovorans NBRC 106553</name>
    <dbReference type="NCBI Taxonomy" id="1245471"/>
    <lineage>
        <taxon>Bacteria</taxon>
        <taxon>Pseudomonadati</taxon>
        <taxon>Pseudomonadota</taxon>
        <taxon>Gammaproteobacteria</taxon>
        <taxon>Pseudomonadales</taxon>
        <taxon>Pseudomonadaceae</taxon>
        <taxon>Metapseudomonas</taxon>
    </lineage>
</organism>
<dbReference type="NCBIfam" id="TIGR01731">
    <property type="entry name" value="fil_hemag_20aa"/>
    <property type="match status" value="58"/>
</dbReference>
<dbReference type="Proteomes" id="UP000015503">
    <property type="component" value="Chromosome"/>
</dbReference>
<dbReference type="Gene3D" id="2.160.20.10">
    <property type="entry name" value="Single-stranded right-handed beta-helix, Pectin lyase-like"/>
    <property type="match status" value="1"/>
</dbReference>
<dbReference type="PATRIC" id="fig|1245471.3.peg.5414"/>
<dbReference type="InterPro" id="IPR012334">
    <property type="entry name" value="Pectin_lyas_fold"/>
</dbReference>
<dbReference type="HOGENOM" id="CLU_000043_5_0_6"/>
<dbReference type="Pfam" id="PF13332">
    <property type="entry name" value="Fil_haemagg_2"/>
    <property type="match status" value="3"/>
</dbReference>
<dbReference type="OrthoDB" id="2664633at2"/>
<dbReference type="SMART" id="SM00912">
    <property type="entry name" value="Haemagg_act"/>
    <property type="match status" value="1"/>
</dbReference>
<dbReference type="InterPro" id="IPR008619">
    <property type="entry name" value="Filamentous_hemagglutn_rpt"/>
</dbReference>
<dbReference type="eggNOG" id="COG3210">
    <property type="taxonomic scope" value="Bacteria"/>
</dbReference>
<dbReference type="InterPro" id="IPR008638">
    <property type="entry name" value="FhaB/CdiA-like_TPS"/>
</dbReference>
<proteinExistence type="predicted"/>
<dbReference type="GO" id="GO:0003824">
    <property type="term" value="F:catalytic activity"/>
    <property type="evidence" value="ECO:0007669"/>
    <property type="project" value="UniProtKB-ARBA"/>
</dbReference>
<reference evidence="3 4" key="1">
    <citation type="journal article" date="2013" name="Genome Announc.">
        <title>Complete Genome Sequence of the Carbazole Degrader Pseudomonas resinovorans Strain CA10 (NBRC 106553).</title>
        <authorList>
            <person name="Shintani M."/>
            <person name="Hosoyama A."/>
            <person name="Ohji S."/>
            <person name="Tsuchikane K."/>
            <person name="Takarada H."/>
            <person name="Yamazoe A."/>
            <person name="Fujita N."/>
            <person name="Nojiri H."/>
        </authorList>
    </citation>
    <scope>NUCLEOTIDE SEQUENCE [LARGE SCALE GENOMIC DNA]</scope>
    <source>
        <strain evidence="3 4">NBRC 106553</strain>
    </source>
</reference>
<name>S6AXC1_METRE</name>
<feature type="domain" description="Filamentous haemagglutinin FhaB/tRNA nuclease CdiA-like TPS" evidence="2">
    <location>
        <begin position="47"/>
        <end position="168"/>
    </location>
</feature>
<feature type="region of interest" description="Disordered" evidence="1">
    <location>
        <begin position="2777"/>
        <end position="2891"/>
    </location>
</feature>
<dbReference type="NCBIfam" id="TIGR01901">
    <property type="entry name" value="adhes_NPXG"/>
    <property type="match status" value="1"/>
</dbReference>
<evidence type="ECO:0000259" key="2">
    <source>
        <dbReference type="SMART" id="SM00912"/>
    </source>
</evidence>
<dbReference type="RefSeq" id="WP_016495189.1">
    <property type="nucleotide sequence ID" value="NC_021499.1"/>
</dbReference>
<evidence type="ECO:0000256" key="1">
    <source>
        <dbReference type="SAM" id="MobiDB-lite"/>
    </source>
</evidence>
<dbReference type="STRING" id="1245471.PCA10_53310"/>
<keyword evidence="4" id="KW-1185">Reference proteome</keyword>